<evidence type="ECO:0000313" key="1">
    <source>
        <dbReference type="EMBL" id="QQK07453.1"/>
    </source>
</evidence>
<sequence length="94" mass="11271">MVDRINELEKKEQALKTQISTAEIKINAKYSDDEIKEFLMKHKRFEDFSRQDKKKILQLFINKIVVYPENVEIHLNLIDLDGFKLHNNGRDKRI</sequence>
<proteinExistence type="predicted"/>
<dbReference type="EMBL" id="CP066744">
    <property type="protein sequence ID" value="QQK07453.1"/>
    <property type="molecule type" value="Genomic_DNA"/>
</dbReference>
<dbReference type="Proteomes" id="UP000595814">
    <property type="component" value="Chromosome"/>
</dbReference>
<protein>
    <submittedName>
        <fullName evidence="1">Uncharacterized protein</fullName>
    </submittedName>
</protein>
<keyword evidence="2" id="KW-1185">Reference proteome</keyword>
<accession>A0AC61MQ43</accession>
<gene>
    <name evidence="1" type="ORF">JFY71_09055</name>
</gene>
<reference evidence="1 2" key="1">
    <citation type="journal article" date="2022" name="Int. J. Syst. Evol. Microbiol.">
        <title>Miniphocaeibacter halophilus sp. nov., an ammonium-tolerant acetate-producing bacterium isolated from a biogas system.</title>
        <authorList>
            <person name="Schnurer A."/>
            <person name="Singh A."/>
            <person name="Bi S."/>
            <person name="Qiao W."/>
            <person name="Westerholm M."/>
        </authorList>
    </citation>
    <scope>NUCLEOTIDE SEQUENCE [LARGE SCALE GENOMIC DNA]</scope>
    <source>
        <strain evidence="1 2">AMB_01</strain>
    </source>
</reference>
<evidence type="ECO:0000313" key="2">
    <source>
        <dbReference type="Proteomes" id="UP000595814"/>
    </source>
</evidence>
<organism evidence="1 2">
    <name type="scientific">Miniphocaeibacter halophilus</name>
    <dbReference type="NCBI Taxonomy" id="2931922"/>
    <lineage>
        <taxon>Bacteria</taxon>
        <taxon>Bacillati</taxon>
        <taxon>Bacillota</taxon>
        <taxon>Tissierellia</taxon>
        <taxon>Tissierellales</taxon>
        <taxon>Peptoniphilaceae</taxon>
        <taxon>Miniphocaeibacter</taxon>
    </lineage>
</organism>
<name>A0AC61MQ43_9FIRM</name>